<gene>
    <name evidence="9" type="ORF">LtaPh_2424300</name>
</gene>
<feature type="transmembrane region" description="Helical" evidence="7">
    <location>
        <begin position="56"/>
        <end position="74"/>
    </location>
</feature>
<evidence type="ECO:0000256" key="1">
    <source>
        <dbReference type="ARBA" id="ARBA00004141"/>
    </source>
</evidence>
<dbReference type="EMBL" id="BLBS01000033">
    <property type="protein sequence ID" value="GET89083.1"/>
    <property type="molecule type" value="Genomic_DNA"/>
</dbReference>
<sequence>MATWEEALTSWGAVYLALFLPAILMFTNFVFGNCCVSEAMCRSQNAPQSVHTRSRIVGRAHIALVTLSFVWQYYVVMFVARTKTGGNDDARACNPFFFLWDLVDHLPYMRGFQLSLLTQCWSSDVVYLVLVGLFAFFYASCVFSVPQVVSCSAAPDGHDGISYCRRCNSNIHKMDHHCYFIGNCIGESNKRVFLCCLVSGVANLSYLLYKYALWALVHGDGITRIGAILVFVFDIFLTALVGLQVFLLQHGLTTKEFLRRKRQDKELAGRFILWVCFF</sequence>
<dbReference type="Proteomes" id="UP000419144">
    <property type="component" value="Unassembled WGS sequence"/>
</dbReference>
<dbReference type="GO" id="GO:0005794">
    <property type="term" value="C:Golgi apparatus"/>
    <property type="evidence" value="ECO:0007669"/>
    <property type="project" value="TreeGrafter"/>
</dbReference>
<keyword evidence="3 7" id="KW-0812">Transmembrane</keyword>
<keyword evidence="6 7" id="KW-0012">Acyltransferase</keyword>
<feature type="transmembrane region" description="Helical" evidence="7">
    <location>
        <begin position="125"/>
        <end position="145"/>
    </location>
</feature>
<keyword evidence="9" id="KW-0862">Zinc</keyword>
<dbReference type="InterPro" id="IPR039859">
    <property type="entry name" value="PFA4/ZDH16/20/ERF2-like"/>
</dbReference>
<keyword evidence="10" id="KW-1185">Reference proteome</keyword>
<keyword evidence="9" id="KW-0863">Zinc-finger</keyword>
<dbReference type="GO" id="GO:0016020">
    <property type="term" value="C:membrane"/>
    <property type="evidence" value="ECO:0007669"/>
    <property type="project" value="UniProtKB-SubCell"/>
</dbReference>
<evidence type="ECO:0000256" key="4">
    <source>
        <dbReference type="ARBA" id="ARBA00022989"/>
    </source>
</evidence>
<proteinExistence type="inferred from homology"/>
<dbReference type="PANTHER" id="PTHR22883">
    <property type="entry name" value="ZINC FINGER DHHC DOMAIN CONTAINING PROTEIN"/>
    <property type="match status" value="1"/>
</dbReference>
<evidence type="ECO:0000256" key="7">
    <source>
        <dbReference type="RuleBase" id="RU079119"/>
    </source>
</evidence>
<evidence type="ECO:0000256" key="6">
    <source>
        <dbReference type="ARBA" id="ARBA00023315"/>
    </source>
</evidence>
<comment type="similarity">
    <text evidence="7">Belongs to the DHHC palmitoyltransferase family.</text>
</comment>
<comment type="subcellular location">
    <subcellularLocation>
        <location evidence="1">Membrane</location>
        <topology evidence="1">Multi-pass membrane protein</topology>
    </subcellularLocation>
</comment>
<dbReference type="VEuPathDB" id="TriTrypDB:LtaPh_2424300"/>
<evidence type="ECO:0000256" key="2">
    <source>
        <dbReference type="ARBA" id="ARBA00022679"/>
    </source>
</evidence>
<dbReference type="GO" id="GO:0019706">
    <property type="term" value="F:protein-cysteine S-palmitoyltransferase activity"/>
    <property type="evidence" value="ECO:0007669"/>
    <property type="project" value="UniProtKB-EC"/>
</dbReference>
<dbReference type="PROSITE" id="PS50216">
    <property type="entry name" value="DHHC"/>
    <property type="match status" value="1"/>
</dbReference>
<feature type="domain" description="Palmitoyltransferase DHHC" evidence="8">
    <location>
        <begin position="161"/>
        <end position="259"/>
    </location>
</feature>
<keyword evidence="4 7" id="KW-1133">Transmembrane helix</keyword>
<dbReference type="GO" id="GO:0006612">
    <property type="term" value="P:protein targeting to membrane"/>
    <property type="evidence" value="ECO:0007669"/>
    <property type="project" value="TreeGrafter"/>
</dbReference>
<dbReference type="EC" id="2.3.1.225" evidence="7"/>
<evidence type="ECO:0000313" key="10">
    <source>
        <dbReference type="Proteomes" id="UP000419144"/>
    </source>
</evidence>
<dbReference type="AlphaFoldDB" id="A0A640KHQ5"/>
<accession>A0A640KHQ5</accession>
<feature type="transmembrane region" description="Helical" evidence="7">
    <location>
        <begin position="225"/>
        <end position="252"/>
    </location>
</feature>
<feature type="transmembrane region" description="Helical" evidence="7">
    <location>
        <begin position="192"/>
        <end position="213"/>
    </location>
</feature>
<keyword evidence="5 7" id="KW-0472">Membrane</keyword>
<dbReference type="PANTHER" id="PTHR22883:SF458">
    <property type="entry name" value="PALMITOYLTRANSFERASE"/>
    <property type="match status" value="1"/>
</dbReference>
<comment type="catalytic activity">
    <reaction evidence="7">
        <text>L-cysteinyl-[protein] + hexadecanoyl-CoA = S-hexadecanoyl-L-cysteinyl-[protein] + CoA</text>
        <dbReference type="Rhea" id="RHEA:36683"/>
        <dbReference type="Rhea" id="RHEA-COMP:10131"/>
        <dbReference type="Rhea" id="RHEA-COMP:11032"/>
        <dbReference type="ChEBI" id="CHEBI:29950"/>
        <dbReference type="ChEBI" id="CHEBI:57287"/>
        <dbReference type="ChEBI" id="CHEBI:57379"/>
        <dbReference type="ChEBI" id="CHEBI:74151"/>
        <dbReference type="EC" id="2.3.1.225"/>
    </reaction>
</comment>
<evidence type="ECO:0000256" key="3">
    <source>
        <dbReference type="ARBA" id="ARBA00022692"/>
    </source>
</evidence>
<reference evidence="9" key="1">
    <citation type="submission" date="2019-11" db="EMBL/GenBank/DDBJ databases">
        <title>Leishmania tarentolae CDS.</title>
        <authorList>
            <person name="Goto Y."/>
            <person name="Yamagishi J."/>
        </authorList>
    </citation>
    <scope>NUCLEOTIDE SEQUENCE [LARGE SCALE GENOMIC DNA]</scope>
    <source>
        <strain evidence="9">Parrot Tar II</strain>
    </source>
</reference>
<organism evidence="9 10">
    <name type="scientific">Leishmania tarentolae</name>
    <name type="common">Sauroleishmania tarentolae</name>
    <dbReference type="NCBI Taxonomy" id="5689"/>
    <lineage>
        <taxon>Eukaryota</taxon>
        <taxon>Discoba</taxon>
        <taxon>Euglenozoa</taxon>
        <taxon>Kinetoplastea</taxon>
        <taxon>Metakinetoplastina</taxon>
        <taxon>Trypanosomatida</taxon>
        <taxon>Trypanosomatidae</taxon>
        <taxon>Leishmaniinae</taxon>
        <taxon>Leishmania</taxon>
        <taxon>lizard Leishmania</taxon>
    </lineage>
</organism>
<dbReference type="OrthoDB" id="331948at2759"/>
<protein>
    <recommendedName>
        <fullName evidence="7">Palmitoyltransferase</fullName>
        <ecNumber evidence="7">2.3.1.225</ecNumber>
    </recommendedName>
</protein>
<dbReference type="Pfam" id="PF01529">
    <property type="entry name" value="DHHC"/>
    <property type="match status" value="1"/>
</dbReference>
<name>A0A640KHQ5_LEITA</name>
<feature type="transmembrane region" description="Helical" evidence="7">
    <location>
        <begin position="12"/>
        <end position="36"/>
    </location>
</feature>
<evidence type="ECO:0000256" key="5">
    <source>
        <dbReference type="ARBA" id="ARBA00023136"/>
    </source>
</evidence>
<evidence type="ECO:0000313" key="9">
    <source>
        <dbReference type="EMBL" id="GET89083.1"/>
    </source>
</evidence>
<comment type="domain">
    <text evidence="7">The DHHC domain is required for palmitoyltransferase activity.</text>
</comment>
<keyword evidence="2 7" id="KW-0808">Transferase</keyword>
<keyword evidence="9" id="KW-0479">Metal-binding</keyword>
<dbReference type="GO" id="GO:0005783">
    <property type="term" value="C:endoplasmic reticulum"/>
    <property type="evidence" value="ECO:0007669"/>
    <property type="project" value="TreeGrafter"/>
</dbReference>
<comment type="caution">
    <text evidence="9">The sequence shown here is derived from an EMBL/GenBank/DDBJ whole genome shotgun (WGS) entry which is preliminary data.</text>
</comment>
<evidence type="ECO:0000259" key="8">
    <source>
        <dbReference type="Pfam" id="PF01529"/>
    </source>
</evidence>
<dbReference type="GO" id="GO:0008270">
    <property type="term" value="F:zinc ion binding"/>
    <property type="evidence" value="ECO:0007669"/>
    <property type="project" value="UniProtKB-KW"/>
</dbReference>
<dbReference type="InterPro" id="IPR001594">
    <property type="entry name" value="Palmitoyltrfase_DHHC"/>
</dbReference>